<evidence type="ECO:0000259" key="1">
    <source>
        <dbReference type="PROSITE" id="PS51340"/>
    </source>
</evidence>
<dbReference type="RefSeq" id="WP_247243847.1">
    <property type="nucleotide sequence ID" value="NZ_JALJRA010000007.1"/>
</dbReference>
<keyword evidence="3" id="KW-1185">Reference proteome</keyword>
<dbReference type="InterPro" id="IPR005302">
    <property type="entry name" value="MoCF_Sase_C"/>
</dbReference>
<name>A0ABV2H674_9HYPH</name>
<dbReference type="Pfam" id="PF03473">
    <property type="entry name" value="MOSC"/>
    <property type="match status" value="1"/>
</dbReference>
<dbReference type="InterPro" id="IPR011037">
    <property type="entry name" value="Pyrv_Knase-like_insert_dom_sf"/>
</dbReference>
<dbReference type="PANTHER" id="PTHR14237">
    <property type="entry name" value="MOLYBDOPTERIN COFACTOR SULFURASE MOSC"/>
    <property type="match status" value="1"/>
</dbReference>
<evidence type="ECO:0000313" key="2">
    <source>
        <dbReference type="EMBL" id="MET3586047.1"/>
    </source>
</evidence>
<dbReference type="PROSITE" id="PS51340">
    <property type="entry name" value="MOSC"/>
    <property type="match status" value="1"/>
</dbReference>
<organism evidence="2 3">
    <name type="scientific">Pseudorhizobium tarimense</name>
    <dbReference type="NCBI Taxonomy" id="1079109"/>
    <lineage>
        <taxon>Bacteria</taxon>
        <taxon>Pseudomonadati</taxon>
        <taxon>Pseudomonadota</taxon>
        <taxon>Alphaproteobacteria</taxon>
        <taxon>Hyphomicrobiales</taxon>
        <taxon>Rhizobiaceae</taxon>
        <taxon>Rhizobium/Agrobacterium group</taxon>
        <taxon>Pseudorhizobium</taxon>
    </lineage>
</organism>
<dbReference type="SUPFAM" id="SSF50800">
    <property type="entry name" value="PK beta-barrel domain-like"/>
    <property type="match status" value="1"/>
</dbReference>
<protein>
    <submittedName>
        <fullName evidence="2">Uncharacterized protein YcbX</fullName>
    </submittedName>
</protein>
<accession>A0ABV2H674</accession>
<dbReference type="PANTHER" id="PTHR14237:SF19">
    <property type="entry name" value="MITOCHONDRIAL AMIDOXIME REDUCING COMPONENT 1"/>
    <property type="match status" value="1"/>
</dbReference>
<dbReference type="Proteomes" id="UP001549031">
    <property type="component" value="Unassembled WGS sequence"/>
</dbReference>
<dbReference type="InterPro" id="IPR005303">
    <property type="entry name" value="MOCOS_middle"/>
</dbReference>
<proteinExistence type="predicted"/>
<sequence length="281" mass="31076">MYVSALNVYPLKSGRGIALDQAEVRAEGLRQDRRMMVVDEAGEFITQRDYPSLAMLDVTPRADGFCIARDGSKAVEVAWVKPERRMDVVVWKSPVSAAVADDAVNAKISAWIGREARLVFFDDQSHREANPDWAGDGTPVTFADGYQILVTTTASLAALNADMKAHDEGEIGMERFRPNIVLETDEPWAEDGWATIEIGSLVLDLVKPCARCIMTTQDQRTGSRDVASPMQAMGRIRMSADRRVPGPLFGWNAVPRSSGEIKLGETTRVTAVRDPWPVKRR</sequence>
<dbReference type="Pfam" id="PF03476">
    <property type="entry name" value="MOSC_N"/>
    <property type="match status" value="1"/>
</dbReference>
<feature type="domain" description="MOSC" evidence="1">
    <location>
        <begin position="116"/>
        <end position="270"/>
    </location>
</feature>
<dbReference type="EMBL" id="JBEPLJ010000007">
    <property type="protein sequence ID" value="MET3586047.1"/>
    <property type="molecule type" value="Genomic_DNA"/>
</dbReference>
<comment type="caution">
    <text evidence="2">The sequence shown here is derived from an EMBL/GenBank/DDBJ whole genome shotgun (WGS) entry which is preliminary data.</text>
</comment>
<reference evidence="2 3" key="1">
    <citation type="submission" date="2024-06" db="EMBL/GenBank/DDBJ databases">
        <title>Genomic Encyclopedia of Type Strains, Phase IV (KMG-IV): sequencing the most valuable type-strain genomes for metagenomic binning, comparative biology and taxonomic classification.</title>
        <authorList>
            <person name="Goeker M."/>
        </authorList>
    </citation>
    <scope>NUCLEOTIDE SEQUENCE [LARGE SCALE GENOMIC DNA]</scope>
    <source>
        <strain evidence="2 3">DSM 105042</strain>
    </source>
</reference>
<gene>
    <name evidence="2" type="ORF">ABID21_002162</name>
</gene>
<evidence type="ECO:0000313" key="3">
    <source>
        <dbReference type="Proteomes" id="UP001549031"/>
    </source>
</evidence>
<dbReference type="SUPFAM" id="SSF141673">
    <property type="entry name" value="MOSC N-terminal domain-like"/>
    <property type="match status" value="1"/>
</dbReference>